<dbReference type="SUPFAM" id="SSF160631">
    <property type="entry name" value="SMI1/KNR4-like"/>
    <property type="match status" value="1"/>
</dbReference>
<evidence type="ECO:0000313" key="2">
    <source>
        <dbReference type="Proteomes" id="UP000608522"/>
    </source>
</evidence>
<evidence type="ECO:0000313" key="1">
    <source>
        <dbReference type="EMBL" id="GHI74617.1"/>
    </source>
</evidence>
<dbReference type="Gene3D" id="3.40.1580.10">
    <property type="entry name" value="SMI1/KNR4-like"/>
    <property type="match status" value="1"/>
</dbReference>
<keyword evidence="2" id="KW-1185">Reference proteome</keyword>
<accession>A0ABQ3T2L1</accession>
<dbReference type="RefSeq" id="WP_202197224.1">
    <property type="nucleotide sequence ID" value="NZ_BAAATO010000022.1"/>
</dbReference>
<dbReference type="InterPro" id="IPR037883">
    <property type="entry name" value="Knr4/Smi1-like_sf"/>
</dbReference>
<dbReference type="EMBL" id="BNED01000002">
    <property type="protein sequence ID" value="GHI74617.1"/>
    <property type="molecule type" value="Genomic_DNA"/>
</dbReference>
<protein>
    <recommendedName>
        <fullName evidence="3">SUKH superfamily protein</fullName>
    </recommendedName>
</protein>
<sequence>MSNALARLLEIAPAPSQPLDKGWSEVEQTLAVGLPNDYKELIGVYGGSNWDDYLYVLEPDCPNKHYDLLKWAKYQFEDLQELWTFEKKPEELETEGSVVIPWATTDNGECLYWLVLPGVDPNEWTVMVNEARGPRWEHYSVSCTQFLASALTGELQSNILSSSFPLATHEFRRLGPV</sequence>
<dbReference type="Pfam" id="PF14568">
    <property type="entry name" value="SUKH_6"/>
    <property type="match status" value="1"/>
</dbReference>
<evidence type="ECO:0008006" key="3">
    <source>
        <dbReference type="Google" id="ProtNLM"/>
    </source>
</evidence>
<gene>
    <name evidence="1" type="ORF">Sspor_01780</name>
</gene>
<reference evidence="2" key="1">
    <citation type="submission" date="2023-07" db="EMBL/GenBank/DDBJ databases">
        <title>Whole genome shotgun sequence of Streptomyces spororaveus NBRC 15456.</title>
        <authorList>
            <person name="Komaki H."/>
            <person name="Tamura T."/>
        </authorList>
    </citation>
    <scope>NUCLEOTIDE SEQUENCE [LARGE SCALE GENOMIC DNA]</scope>
    <source>
        <strain evidence="2">NBRC 15456</strain>
    </source>
</reference>
<organism evidence="1 2">
    <name type="scientific">Streptomyces spororaveus</name>
    <dbReference type="NCBI Taxonomy" id="284039"/>
    <lineage>
        <taxon>Bacteria</taxon>
        <taxon>Bacillati</taxon>
        <taxon>Actinomycetota</taxon>
        <taxon>Actinomycetes</taxon>
        <taxon>Kitasatosporales</taxon>
        <taxon>Streptomycetaceae</taxon>
        <taxon>Streptomyces</taxon>
    </lineage>
</organism>
<comment type="caution">
    <text evidence="1">The sequence shown here is derived from an EMBL/GenBank/DDBJ whole genome shotgun (WGS) entry which is preliminary data.</text>
</comment>
<dbReference type="Proteomes" id="UP000608522">
    <property type="component" value="Unassembled WGS sequence"/>
</dbReference>
<proteinExistence type="predicted"/>
<name>A0ABQ3T2L1_9ACTN</name>